<sequence length="282" mass="32111">MSTAEAGFHELCAGLYIGLDEIKRESEEIRKELLDLRRRREKARMRKEMMFEREMMLRDARTDDIGGWIRFPDLVLSDVLLQPKPDPILLGANKRKAEWKSATLISTDSAIAHLAKKPKGRWVCRLCEVSVTSEKGLNDHLQGKKHWLMEAQIRGEEIETGSTKDEESEEARIRGEEIEVRLAKDEETVTHYVHKAGTGPSGEAYFKKATRNTIVKWSVPSHGTKATVTGDAMKAACRKRRYKYWCGMCRKGSDSPVVYASHEKGKKHLAQLLELGRSNNTE</sequence>
<name>A0ACB9RNU5_9MYRT</name>
<gene>
    <name evidence="1" type="ORF">MLD38_006694</name>
</gene>
<comment type="caution">
    <text evidence="1">The sequence shown here is derived from an EMBL/GenBank/DDBJ whole genome shotgun (WGS) entry which is preliminary data.</text>
</comment>
<evidence type="ECO:0000313" key="2">
    <source>
        <dbReference type="Proteomes" id="UP001057402"/>
    </source>
</evidence>
<evidence type="ECO:0000313" key="1">
    <source>
        <dbReference type="EMBL" id="KAI4380514.1"/>
    </source>
</evidence>
<dbReference type="EMBL" id="CM042882">
    <property type="protein sequence ID" value="KAI4380514.1"/>
    <property type="molecule type" value="Genomic_DNA"/>
</dbReference>
<reference evidence="2" key="1">
    <citation type="journal article" date="2023" name="Front. Plant Sci.">
        <title>Chromosomal-level genome assembly of Melastoma candidum provides insights into trichome evolution.</title>
        <authorList>
            <person name="Zhong Y."/>
            <person name="Wu W."/>
            <person name="Sun C."/>
            <person name="Zou P."/>
            <person name="Liu Y."/>
            <person name="Dai S."/>
            <person name="Zhou R."/>
        </authorList>
    </citation>
    <scope>NUCLEOTIDE SEQUENCE [LARGE SCALE GENOMIC DNA]</scope>
</reference>
<accession>A0ACB9RNU5</accession>
<protein>
    <submittedName>
        <fullName evidence="1">Uncharacterized protein</fullName>
    </submittedName>
</protein>
<organism evidence="1 2">
    <name type="scientific">Melastoma candidum</name>
    <dbReference type="NCBI Taxonomy" id="119954"/>
    <lineage>
        <taxon>Eukaryota</taxon>
        <taxon>Viridiplantae</taxon>
        <taxon>Streptophyta</taxon>
        <taxon>Embryophyta</taxon>
        <taxon>Tracheophyta</taxon>
        <taxon>Spermatophyta</taxon>
        <taxon>Magnoliopsida</taxon>
        <taxon>eudicotyledons</taxon>
        <taxon>Gunneridae</taxon>
        <taxon>Pentapetalae</taxon>
        <taxon>rosids</taxon>
        <taxon>malvids</taxon>
        <taxon>Myrtales</taxon>
        <taxon>Melastomataceae</taxon>
        <taxon>Melastomatoideae</taxon>
        <taxon>Melastomateae</taxon>
        <taxon>Melastoma</taxon>
    </lineage>
</organism>
<proteinExistence type="predicted"/>
<keyword evidence="2" id="KW-1185">Reference proteome</keyword>
<dbReference type="Proteomes" id="UP001057402">
    <property type="component" value="Chromosome 3"/>
</dbReference>